<dbReference type="BioCyc" id="LINT1001599:G11K9-274-MONOMER"/>
<dbReference type="PROSITE" id="PS51450">
    <property type="entry name" value="LRR"/>
    <property type="match status" value="1"/>
</dbReference>
<dbReference type="SMART" id="SM00369">
    <property type="entry name" value="LRR_TYP"/>
    <property type="match status" value="3"/>
</dbReference>
<reference evidence="4 5" key="1">
    <citation type="submission" date="2013-02" db="EMBL/GenBank/DDBJ databases">
        <authorList>
            <person name="Harkins D.M."/>
            <person name="Durkin A.S."/>
            <person name="Brinkac L.M."/>
            <person name="Haft D.H."/>
            <person name="Selengut J.D."/>
            <person name="Sanka R."/>
            <person name="DePew J."/>
            <person name="Purushe J."/>
            <person name="Tulsiani S.M."/>
            <person name="Graham G.C."/>
            <person name="Burns M.-A."/>
            <person name="Dohnt M.F."/>
            <person name="Smythe L.D."/>
            <person name="McKay D.B."/>
            <person name="Craig S.B."/>
            <person name="Vinetz J.M."/>
            <person name="Sutton G.G."/>
            <person name="Nierman W.C."/>
            <person name="Fouts D.E."/>
        </authorList>
    </citation>
    <scope>NUCLEOTIDE SEQUENCE [LARGE SCALE GENOMIC DNA]</scope>
    <source>
        <strain evidence="4 5">LT2186</strain>
    </source>
</reference>
<dbReference type="PANTHER" id="PTHR48051">
    <property type="match status" value="1"/>
</dbReference>
<accession>M3I357</accession>
<evidence type="ECO:0000256" key="1">
    <source>
        <dbReference type="ARBA" id="ARBA00022614"/>
    </source>
</evidence>
<dbReference type="InterPro" id="IPR032675">
    <property type="entry name" value="LRR_dom_sf"/>
</dbReference>
<dbReference type="SUPFAM" id="SSF52058">
    <property type="entry name" value="L domain-like"/>
    <property type="match status" value="1"/>
</dbReference>
<dbReference type="InterPro" id="IPR003591">
    <property type="entry name" value="Leu-rich_rpt_typical-subtyp"/>
</dbReference>
<dbReference type="Pfam" id="PF23598">
    <property type="entry name" value="LRR_14"/>
    <property type="match status" value="1"/>
</dbReference>
<keyword evidence="2" id="KW-0677">Repeat</keyword>
<evidence type="ECO:0000259" key="3">
    <source>
        <dbReference type="Pfam" id="PF23598"/>
    </source>
</evidence>
<evidence type="ECO:0000313" key="5">
    <source>
        <dbReference type="Proteomes" id="UP000011776"/>
    </source>
</evidence>
<evidence type="ECO:0000313" key="4">
    <source>
        <dbReference type="EMBL" id="EMG10337.1"/>
    </source>
</evidence>
<sequence length="176" mass="20527">MTCSNLYKMDFTLRFRIKSCGESTMKFRITLIYLQKITIFLLFLIYLSCEIQAEAPEDEPGTYRDLTEALQNSLDVRILILSEQKLTTLPKKIEQLKNLQMLDLCYNQFKTVPKEIEQLKNLQMLDLCYNQFKTVPKKIGQLKNLQVLNLSSNQLTTLPKEIGNRKTGKFASIEFE</sequence>
<protein>
    <submittedName>
        <fullName evidence="4">Leucine rich repeat protein</fullName>
    </submittedName>
</protein>
<dbReference type="AlphaFoldDB" id="M3I357"/>
<gene>
    <name evidence="4" type="ORF">LEP1GSC151_2888</name>
</gene>
<keyword evidence="1" id="KW-0433">Leucine-rich repeat</keyword>
<organism evidence="4 5">
    <name type="scientific">Leptospira interrogans serovar Grippotyphosa str. LT2186</name>
    <dbReference type="NCBI Taxonomy" id="1001599"/>
    <lineage>
        <taxon>Bacteria</taxon>
        <taxon>Pseudomonadati</taxon>
        <taxon>Spirochaetota</taxon>
        <taxon>Spirochaetia</taxon>
        <taxon>Leptospirales</taxon>
        <taxon>Leptospiraceae</taxon>
        <taxon>Leptospira</taxon>
    </lineage>
</organism>
<evidence type="ECO:0000256" key="2">
    <source>
        <dbReference type="ARBA" id="ARBA00022737"/>
    </source>
</evidence>
<dbReference type="GO" id="GO:0005737">
    <property type="term" value="C:cytoplasm"/>
    <property type="evidence" value="ECO:0007669"/>
    <property type="project" value="TreeGrafter"/>
</dbReference>
<dbReference type="PANTHER" id="PTHR48051:SF39">
    <property type="entry name" value="P53-INDUCED DEATH DOMAIN PROTEIN 1"/>
    <property type="match status" value="1"/>
</dbReference>
<dbReference type="InterPro" id="IPR055414">
    <property type="entry name" value="LRR_R13L4/SHOC2-like"/>
</dbReference>
<dbReference type="Proteomes" id="UP000011776">
    <property type="component" value="Unassembled WGS sequence"/>
</dbReference>
<proteinExistence type="predicted"/>
<comment type="caution">
    <text evidence="4">The sequence shown here is derived from an EMBL/GenBank/DDBJ whole genome shotgun (WGS) entry which is preliminary data.</text>
</comment>
<dbReference type="InterPro" id="IPR050216">
    <property type="entry name" value="LRR_domain-containing"/>
</dbReference>
<feature type="domain" description="Disease resistance R13L4/SHOC-2-like LRR" evidence="3">
    <location>
        <begin position="68"/>
        <end position="161"/>
    </location>
</feature>
<dbReference type="InterPro" id="IPR001611">
    <property type="entry name" value="Leu-rich_rpt"/>
</dbReference>
<dbReference type="EMBL" id="AFME02000259">
    <property type="protein sequence ID" value="EMG10337.1"/>
    <property type="molecule type" value="Genomic_DNA"/>
</dbReference>
<dbReference type="Gene3D" id="3.80.10.10">
    <property type="entry name" value="Ribonuclease Inhibitor"/>
    <property type="match status" value="1"/>
</dbReference>
<dbReference type="FunFam" id="3.80.10.10:FF:001790">
    <property type="entry name" value="Cytoplasmic membrane protein"/>
    <property type="match status" value="1"/>
</dbReference>
<name>M3I357_LEPIR</name>